<feature type="signal peptide" evidence="1">
    <location>
        <begin position="1"/>
        <end position="25"/>
    </location>
</feature>
<dbReference type="Pfam" id="PF05305">
    <property type="entry name" value="DUF732"/>
    <property type="match status" value="1"/>
</dbReference>
<feature type="domain" description="DUF732" evidence="2">
    <location>
        <begin position="28"/>
        <end position="99"/>
    </location>
</feature>
<dbReference type="EMBL" id="LQOK01000029">
    <property type="protein sequence ID" value="ORU98741.1"/>
    <property type="molecule type" value="Genomic_DNA"/>
</dbReference>
<gene>
    <name evidence="3" type="ORF">AWB93_12895</name>
</gene>
<keyword evidence="1" id="KW-0732">Signal</keyword>
<proteinExistence type="predicted"/>
<sequence length="108" mass="10850">MKPLKLLLALPVVGAGIGMAAPALADTNDDTFLATLQAAGITYHSTDRAIAAGKAVCKMAGQGKPMVDVVKTVQSLNPAMHGDNAARFTAIAASVYCPQALSVPTAGG</sequence>
<reference evidence="3 4" key="1">
    <citation type="submission" date="2016-01" db="EMBL/GenBank/DDBJ databases">
        <title>The new phylogeny of the genus Mycobacterium.</title>
        <authorList>
            <person name="Tarcisio F."/>
            <person name="Conor M."/>
            <person name="Antonella G."/>
            <person name="Elisabetta G."/>
            <person name="Giulia F.S."/>
            <person name="Sara T."/>
            <person name="Anna F."/>
            <person name="Clotilde B."/>
            <person name="Roberto B."/>
            <person name="Veronica D.S."/>
            <person name="Fabio R."/>
            <person name="Monica P."/>
            <person name="Olivier J."/>
            <person name="Enrico T."/>
            <person name="Nicola S."/>
        </authorList>
    </citation>
    <scope>NUCLEOTIDE SEQUENCE [LARGE SCALE GENOMIC DNA]</scope>
    <source>
        <strain evidence="3 4">DSM 44277</strain>
    </source>
</reference>
<protein>
    <recommendedName>
        <fullName evidence="2">DUF732 domain-containing protein</fullName>
    </recommendedName>
</protein>
<dbReference type="InterPro" id="IPR007969">
    <property type="entry name" value="DUF732"/>
</dbReference>
<dbReference type="AlphaFoldDB" id="A0A1X1R393"/>
<name>A0A1X1R393_MYCBE</name>
<feature type="chain" id="PRO_5012439659" description="DUF732 domain-containing protein" evidence="1">
    <location>
        <begin position="26"/>
        <end position="108"/>
    </location>
</feature>
<evidence type="ECO:0000313" key="4">
    <source>
        <dbReference type="Proteomes" id="UP000193990"/>
    </source>
</evidence>
<dbReference type="RefSeq" id="WP_170322194.1">
    <property type="nucleotide sequence ID" value="NZ_JACKSV010000053.1"/>
</dbReference>
<comment type="caution">
    <text evidence="3">The sequence shown here is derived from an EMBL/GenBank/DDBJ whole genome shotgun (WGS) entry which is preliminary data.</text>
</comment>
<keyword evidence="4" id="KW-1185">Reference proteome</keyword>
<evidence type="ECO:0000256" key="1">
    <source>
        <dbReference type="SAM" id="SignalP"/>
    </source>
</evidence>
<organism evidence="3 4">
    <name type="scientific">Mycobacterium bohemicum</name>
    <dbReference type="NCBI Taxonomy" id="56425"/>
    <lineage>
        <taxon>Bacteria</taxon>
        <taxon>Bacillati</taxon>
        <taxon>Actinomycetota</taxon>
        <taxon>Actinomycetes</taxon>
        <taxon>Mycobacteriales</taxon>
        <taxon>Mycobacteriaceae</taxon>
        <taxon>Mycobacterium</taxon>
    </lineage>
</organism>
<dbReference type="Proteomes" id="UP000193990">
    <property type="component" value="Unassembled WGS sequence"/>
</dbReference>
<evidence type="ECO:0000259" key="2">
    <source>
        <dbReference type="Pfam" id="PF05305"/>
    </source>
</evidence>
<evidence type="ECO:0000313" key="3">
    <source>
        <dbReference type="EMBL" id="ORU98741.1"/>
    </source>
</evidence>
<accession>A0A1X1R393</accession>
<dbReference type="STRING" id="56425.AWB93_12895"/>